<sequence>MRRNKNKIGNRIKYTFKITSVSWPLLRRTPLAVPRQLLQNWWQKQKRWHRSKANTVRYAVSSMPARLPFRAPSGQRHRVPLRCCLCAAKALARPKRAVSKKVVYVNPITPSKELSRSQFVVASYPLESSD</sequence>
<name>A0A8X6TM29_NEPPI</name>
<evidence type="ECO:0000313" key="2">
    <source>
        <dbReference type="Proteomes" id="UP000887013"/>
    </source>
</evidence>
<protein>
    <submittedName>
        <fullName evidence="1">Uncharacterized protein</fullName>
    </submittedName>
</protein>
<evidence type="ECO:0000313" key="1">
    <source>
        <dbReference type="EMBL" id="GFT25277.1"/>
    </source>
</evidence>
<gene>
    <name evidence="1" type="ORF">NPIL_241541</name>
</gene>
<comment type="caution">
    <text evidence="1">The sequence shown here is derived from an EMBL/GenBank/DDBJ whole genome shotgun (WGS) entry which is preliminary data.</text>
</comment>
<proteinExistence type="predicted"/>
<accession>A0A8X6TM29</accession>
<dbReference type="EMBL" id="BMAW01106619">
    <property type="protein sequence ID" value="GFT25277.1"/>
    <property type="molecule type" value="Genomic_DNA"/>
</dbReference>
<organism evidence="1 2">
    <name type="scientific">Nephila pilipes</name>
    <name type="common">Giant wood spider</name>
    <name type="synonym">Nephila maculata</name>
    <dbReference type="NCBI Taxonomy" id="299642"/>
    <lineage>
        <taxon>Eukaryota</taxon>
        <taxon>Metazoa</taxon>
        <taxon>Ecdysozoa</taxon>
        <taxon>Arthropoda</taxon>
        <taxon>Chelicerata</taxon>
        <taxon>Arachnida</taxon>
        <taxon>Araneae</taxon>
        <taxon>Araneomorphae</taxon>
        <taxon>Entelegynae</taxon>
        <taxon>Araneoidea</taxon>
        <taxon>Nephilidae</taxon>
        <taxon>Nephila</taxon>
    </lineage>
</organism>
<reference evidence="1" key="1">
    <citation type="submission" date="2020-08" db="EMBL/GenBank/DDBJ databases">
        <title>Multicomponent nature underlies the extraordinary mechanical properties of spider dragline silk.</title>
        <authorList>
            <person name="Kono N."/>
            <person name="Nakamura H."/>
            <person name="Mori M."/>
            <person name="Yoshida Y."/>
            <person name="Ohtoshi R."/>
            <person name="Malay A.D."/>
            <person name="Moran D.A.P."/>
            <person name="Tomita M."/>
            <person name="Numata K."/>
            <person name="Arakawa K."/>
        </authorList>
    </citation>
    <scope>NUCLEOTIDE SEQUENCE</scope>
</reference>
<dbReference type="Proteomes" id="UP000887013">
    <property type="component" value="Unassembled WGS sequence"/>
</dbReference>
<keyword evidence="2" id="KW-1185">Reference proteome</keyword>
<dbReference type="AlphaFoldDB" id="A0A8X6TM29"/>